<reference evidence="2" key="1">
    <citation type="journal article" date="2020" name="Stud. Mycol.">
        <title>101 Dothideomycetes genomes: a test case for predicting lifestyles and emergence of pathogens.</title>
        <authorList>
            <person name="Haridas S."/>
            <person name="Albert R."/>
            <person name="Binder M."/>
            <person name="Bloem J."/>
            <person name="Labutti K."/>
            <person name="Salamov A."/>
            <person name="Andreopoulos B."/>
            <person name="Baker S."/>
            <person name="Barry K."/>
            <person name="Bills G."/>
            <person name="Bluhm B."/>
            <person name="Cannon C."/>
            <person name="Castanera R."/>
            <person name="Culley D."/>
            <person name="Daum C."/>
            <person name="Ezra D."/>
            <person name="Gonzalez J."/>
            <person name="Henrissat B."/>
            <person name="Kuo A."/>
            <person name="Liang C."/>
            <person name="Lipzen A."/>
            <person name="Lutzoni F."/>
            <person name="Magnuson J."/>
            <person name="Mondo S."/>
            <person name="Nolan M."/>
            <person name="Ohm R."/>
            <person name="Pangilinan J."/>
            <person name="Park H.-J."/>
            <person name="Ramirez L."/>
            <person name="Alfaro M."/>
            <person name="Sun H."/>
            <person name="Tritt A."/>
            <person name="Yoshinaga Y."/>
            <person name="Zwiers L.-H."/>
            <person name="Turgeon B."/>
            <person name="Goodwin S."/>
            <person name="Spatafora J."/>
            <person name="Crous P."/>
            <person name="Grigoriev I."/>
        </authorList>
    </citation>
    <scope>NUCLEOTIDE SEQUENCE</scope>
    <source>
        <strain evidence="2">CBS 122368</strain>
    </source>
</reference>
<dbReference type="AlphaFoldDB" id="A0A6A6HU77"/>
<name>A0A6A6HU77_9PLEO</name>
<evidence type="ECO:0000313" key="3">
    <source>
        <dbReference type="Proteomes" id="UP000800094"/>
    </source>
</evidence>
<gene>
    <name evidence="2" type="ORF">BU26DRAFT_525086</name>
</gene>
<dbReference type="EMBL" id="ML987211">
    <property type="protein sequence ID" value="KAF2241587.1"/>
    <property type="molecule type" value="Genomic_DNA"/>
</dbReference>
<feature type="chain" id="PRO_5025684099" description="Secreted protein" evidence="1">
    <location>
        <begin position="28"/>
        <end position="79"/>
    </location>
</feature>
<protein>
    <recommendedName>
        <fullName evidence="4">Secreted protein</fullName>
    </recommendedName>
</protein>
<evidence type="ECO:0000313" key="2">
    <source>
        <dbReference type="EMBL" id="KAF2241587.1"/>
    </source>
</evidence>
<organism evidence="2 3">
    <name type="scientific">Trematosphaeria pertusa</name>
    <dbReference type="NCBI Taxonomy" id="390896"/>
    <lineage>
        <taxon>Eukaryota</taxon>
        <taxon>Fungi</taxon>
        <taxon>Dikarya</taxon>
        <taxon>Ascomycota</taxon>
        <taxon>Pezizomycotina</taxon>
        <taxon>Dothideomycetes</taxon>
        <taxon>Pleosporomycetidae</taxon>
        <taxon>Pleosporales</taxon>
        <taxon>Massarineae</taxon>
        <taxon>Trematosphaeriaceae</taxon>
        <taxon>Trematosphaeria</taxon>
    </lineage>
</organism>
<evidence type="ECO:0000256" key="1">
    <source>
        <dbReference type="SAM" id="SignalP"/>
    </source>
</evidence>
<dbReference type="GeneID" id="54583751"/>
<keyword evidence="3" id="KW-1185">Reference proteome</keyword>
<dbReference type="RefSeq" id="XP_033676591.1">
    <property type="nucleotide sequence ID" value="XM_033830421.1"/>
</dbReference>
<evidence type="ECO:0008006" key="4">
    <source>
        <dbReference type="Google" id="ProtNLM"/>
    </source>
</evidence>
<keyword evidence="1" id="KW-0732">Signal</keyword>
<dbReference type="Proteomes" id="UP000800094">
    <property type="component" value="Unassembled WGS sequence"/>
</dbReference>
<proteinExistence type="predicted"/>
<accession>A0A6A6HU77</accession>
<feature type="signal peptide" evidence="1">
    <location>
        <begin position="1"/>
        <end position="27"/>
    </location>
</feature>
<sequence length="79" mass="8624">MEELCISCQGSMGWFLLLRALFRPAFSTGGGCMFLLGVHGTGKDDFWIGDSRGETKAAHDFPLVTTVASYMGNERSSTR</sequence>